<name>A0A5N6ABX7_9ACTN</name>
<dbReference type="AlphaFoldDB" id="A0A5N6ABX7"/>
<keyword evidence="3" id="KW-1185">Reference proteome</keyword>
<protein>
    <recommendedName>
        <fullName evidence="4">Thioredoxin domain-containing protein</fullName>
    </recommendedName>
</protein>
<feature type="transmembrane region" description="Helical" evidence="1">
    <location>
        <begin position="6"/>
        <end position="26"/>
    </location>
</feature>
<keyword evidence="1" id="KW-0472">Membrane</keyword>
<evidence type="ECO:0000313" key="2">
    <source>
        <dbReference type="EMBL" id="KAB8165742.1"/>
    </source>
</evidence>
<evidence type="ECO:0000256" key="1">
    <source>
        <dbReference type="SAM" id="Phobius"/>
    </source>
</evidence>
<comment type="caution">
    <text evidence="2">The sequence shown here is derived from an EMBL/GenBank/DDBJ whole genome shotgun (WGS) entry which is preliminary data.</text>
</comment>
<proteinExistence type="predicted"/>
<keyword evidence="1" id="KW-0812">Transmembrane</keyword>
<keyword evidence="1" id="KW-1133">Transmembrane helix</keyword>
<dbReference type="Proteomes" id="UP000314251">
    <property type="component" value="Unassembled WGS sequence"/>
</dbReference>
<sequence length="181" mass="18729">MDFTTSALILSWVAIALLALVVSGLVRQVHQLSRGQVVREQGRLGVTPGSAAPGADALREENLLADGAETLLLFLSAECRTCAEVLAEAARLEAPPAVRAIYAGAAPPATADAGVRFAEHRPDLFTAYDAIATPFAVLVGPTGRVVRSEPLGSAAALGALLAAAPRDEPSEQPSEQPRSAR</sequence>
<dbReference type="EMBL" id="VDLY02000007">
    <property type="protein sequence ID" value="KAB8165742.1"/>
    <property type="molecule type" value="Genomic_DNA"/>
</dbReference>
<dbReference type="OrthoDB" id="5191453at2"/>
<organism evidence="2 3">
    <name type="scientific">Streptomyces mimosae</name>
    <dbReference type="NCBI Taxonomy" id="2586635"/>
    <lineage>
        <taxon>Bacteria</taxon>
        <taxon>Bacillati</taxon>
        <taxon>Actinomycetota</taxon>
        <taxon>Actinomycetes</taxon>
        <taxon>Kitasatosporales</taxon>
        <taxon>Streptomycetaceae</taxon>
        <taxon>Streptomyces</taxon>
    </lineage>
</organism>
<reference evidence="2" key="1">
    <citation type="submission" date="2019-10" db="EMBL/GenBank/DDBJ databases">
        <title>Nonomuraea sp. nov., isolated from Phyllanthus amarus.</title>
        <authorList>
            <person name="Klykleung N."/>
            <person name="Tanasupawat S."/>
        </authorList>
    </citation>
    <scope>NUCLEOTIDE SEQUENCE [LARGE SCALE GENOMIC DNA]</scope>
    <source>
        <strain evidence="2">3MP-10</strain>
    </source>
</reference>
<dbReference type="RefSeq" id="WP_139667748.1">
    <property type="nucleotide sequence ID" value="NZ_VDLY02000007.1"/>
</dbReference>
<evidence type="ECO:0008006" key="4">
    <source>
        <dbReference type="Google" id="ProtNLM"/>
    </source>
</evidence>
<gene>
    <name evidence="2" type="ORF">FH607_012425</name>
</gene>
<accession>A0A5N6ABX7</accession>
<evidence type="ECO:0000313" key="3">
    <source>
        <dbReference type="Proteomes" id="UP000314251"/>
    </source>
</evidence>